<evidence type="ECO:0000256" key="3">
    <source>
        <dbReference type="ARBA" id="ARBA00022989"/>
    </source>
</evidence>
<feature type="transmembrane region" description="Helical" evidence="5">
    <location>
        <begin position="196"/>
        <end position="217"/>
    </location>
</feature>
<dbReference type="AlphaFoldDB" id="A0A9X2L3Z5"/>
<dbReference type="InterPro" id="IPR003689">
    <property type="entry name" value="ZIP"/>
</dbReference>
<proteinExistence type="predicted"/>
<comment type="caution">
    <text evidence="6">The sequence shown here is derived from an EMBL/GenBank/DDBJ whole genome shotgun (WGS) entry which is preliminary data.</text>
</comment>
<keyword evidence="7" id="KW-1185">Reference proteome</keyword>
<evidence type="ECO:0000313" key="6">
    <source>
        <dbReference type="EMBL" id="MCP9291849.1"/>
    </source>
</evidence>
<gene>
    <name evidence="6" type="ORF">NM125_09710</name>
</gene>
<dbReference type="PANTHER" id="PTHR11040:SF70">
    <property type="entry name" value="OS05G0316100 PROTEIN"/>
    <property type="match status" value="1"/>
</dbReference>
<dbReference type="Pfam" id="PF02535">
    <property type="entry name" value="Zip"/>
    <property type="match status" value="1"/>
</dbReference>
<evidence type="ECO:0000256" key="4">
    <source>
        <dbReference type="ARBA" id="ARBA00023136"/>
    </source>
</evidence>
<evidence type="ECO:0000256" key="5">
    <source>
        <dbReference type="SAM" id="Phobius"/>
    </source>
</evidence>
<feature type="transmembrane region" description="Helical" evidence="5">
    <location>
        <begin position="108"/>
        <end position="129"/>
    </location>
</feature>
<name>A0A9X2L3Z5_9BACT</name>
<dbReference type="Proteomes" id="UP001139125">
    <property type="component" value="Unassembled WGS sequence"/>
</dbReference>
<keyword evidence="4 5" id="KW-0472">Membrane</keyword>
<protein>
    <submittedName>
        <fullName evidence="6">ZIP family metal transporter</fullName>
    </submittedName>
</protein>
<organism evidence="6 7">
    <name type="scientific">Gracilimonas sediminicola</name>
    <dbReference type="NCBI Taxonomy" id="2952158"/>
    <lineage>
        <taxon>Bacteria</taxon>
        <taxon>Pseudomonadati</taxon>
        <taxon>Balneolota</taxon>
        <taxon>Balneolia</taxon>
        <taxon>Balneolales</taxon>
        <taxon>Balneolaceae</taxon>
        <taxon>Gracilimonas</taxon>
    </lineage>
</organism>
<evidence type="ECO:0000256" key="2">
    <source>
        <dbReference type="ARBA" id="ARBA00022692"/>
    </source>
</evidence>
<dbReference type="RefSeq" id="WP_255134711.1">
    <property type="nucleotide sequence ID" value="NZ_JANDBC010000001.1"/>
</dbReference>
<feature type="transmembrane region" description="Helical" evidence="5">
    <location>
        <begin position="12"/>
        <end position="32"/>
    </location>
</feature>
<accession>A0A9X2L3Z5</accession>
<feature type="transmembrane region" description="Helical" evidence="5">
    <location>
        <begin position="69"/>
        <end position="87"/>
    </location>
</feature>
<dbReference type="GO" id="GO:0016020">
    <property type="term" value="C:membrane"/>
    <property type="evidence" value="ECO:0007669"/>
    <property type="project" value="UniProtKB-SubCell"/>
</dbReference>
<evidence type="ECO:0000313" key="7">
    <source>
        <dbReference type="Proteomes" id="UP001139125"/>
    </source>
</evidence>
<dbReference type="EMBL" id="JANDBC010000001">
    <property type="protein sequence ID" value="MCP9291849.1"/>
    <property type="molecule type" value="Genomic_DNA"/>
</dbReference>
<feature type="transmembrane region" description="Helical" evidence="5">
    <location>
        <begin position="169"/>
        <end position="190"/>
    </location>
</feature>
<comment type="subcellular location">
    <subcellularLocation>
        <location evidence="1">Membrane</location>
        <topology evidence="1">Multi-pass membrane protein</topology>
    </subcellularLocation>
</comment>
<reference evidence="6" key="1">
    <citation type="submission" date="2022-06" db="EMBL/GenBank/DDBJ databases">
        <title>Gracilimonas sp. CAU 1638 isolated from sea sediment.</title>
        <authorList>
            <person name="Kim W."/>
        </authorList>
    </citation>
    <scope>NUCLEOTIDE SEQUENCE</scope>
    <source>
        <strain evidence="6">CAU 1638</strain>
    </source>
</reference>
<feature type="transmembrane region" description="Helical" evidence="5">
    <location>
        <begin position="229"/>
        <end position="247"/>
    </location>
</feature>
<dbReference type="GO" id="GO:0005385">
    <property type="term" value="F:zinc ion transmembrane transporter activity"/>
    <property type="evidence" value="ECO:0007669"/>
    <property type="project" value="TreeGrafter"/>
</dbReference>
<evidence type="ECO:0000256" key="1">
    <source>
        <dbReference type="ARBA" id="ARBA00004141"/>
    </source>
</evidence>
<dbReference type="PANTHER" id="PTHR11040">
    <property type="entry name" value="ZINC/IRON TRANSPORTER"/>
    <property type="match status" value="1"/>
</dbReference>
<sequence length="249" mass="26770">MELLSLPITKVFLYALLTAVTTGLGALPFFFIKDISPSLLGKSNAAASGLMLAASFSLIMEGYDIDQWMTLGGMLGGVILVVLANRWMEGRTEVGVEDLITGKRKQMLLFLGIMTVHSFAEGISVGVSFANTMEFGVFIAIAIAVHNIPEGLAISLVMVPQGTSAFKAVLWSIFSSLPQPLMAIPAFLFVEVFKEYLPFGLGFAAGAMIWMVFADLIPEALEQCSPKKVGLWVTLAILAMSAFQILIGH</sequence>
<keyword evidence="3 5" id="KW-1133">Transmembrane helix</keyword>
<keyword evidence="2 5" id="KW-0812">Transmembrane</keyword>